<reference evidence="3 4" key="1">
    <citation type="submission" date="2017-10" db="EMBL/GenBank/DDBJ databases">
        <title>Comparative genomics in systemic dimorphic fungi from Ajellomycetaceae.</title>
        <authorList>
            <person name="Munoz J.F."/>
            <person name="Mcewen J.G."/>
            <person name="Clay O.K."/>
            <person name="Cuomo C.A."/>
        </authorList>
    </citation>
    <scope>NUCLEOTIDE SEQUENCE [LARGE SCALE GENOMIC DNA]</scope>
    <source>
        <strain evidence="3 4">UAMH7299</strain>
    </source>
</reference>
<dbReference type="FunFam" id="1.25.40.10:FF:000354">
    <property type="entry name" value="UBA domain-containing protein 7"/>
    <property type="match status" value="1"/>
</dbReference>
<evidence type="ECO:0000259" key="2">
    <source>
        <dbReference type="PROSITE" id="PS50030"/>
    </source>
</evidence>
<feature type="compositionally biased region" description="Low complexity" evidence="1">
    <location>
        <begin position="180"/>
        <end position="193"/>
    </location>
</feature>
<dbReference type="PANTHER" id="PTHR23172">
    <property type="entry name" value="AUXILIN/CYCLIN G-ASSOCIATED KINASE-RELATED"/>
    <property type="match status" value="1"/>
</dbReference>
<evidence type="ECO:0000256" key="1">
    <source>
        <dbReference type="SAM" id="MobiDB-lite"/>
    </source>
</evidence>
<feature type="region of interest" description="Disordered" evidence="1">
    <location>
        <begin position="419"/>
        <end position="634"/>
    </location>
</feature>
<name>A0A2B7XKF5_POLH7</name>
<dbReference type="Proteomes" id="UP000224634">
    <property type="component" value="Unassembled WGS sequence"/>
</dbReference>
<feature type="compositionally biased region" description="Polar residues" evidence="1">
    <location>
        <begin position="524"/>
        <end position="533"/>
    </location>
</feature>
<protein>
    <recommendedName>
        <fullName evidence="2">UBA domain-containing protein</fullName>
    </recommendedName>
</protein>
<dbReference type="InterPro" id="IPR009060">
    <property type="entry name" value="UBA-like_sf"/>
</dbReference>
<dbReference type="PROSITE" id="PS50030">
    <property type="entry name" value="UBA"/>
    <property type="match status" value="1"/>
</dbReference>
<feature type="compositionally biased region" description="Basic and acidic residues" evidence="1">
    <location>
        <begin position="534"/>
        <end position="547"/>
    </location>
</feature>
<dbReference type="GO" id="GO:0005737">
    <property type="term" value="C:cytoplasm"/>
    <property type="evidence" value="ECO:0007669"/>
    <property type="project" value="TreeGrafter"/>
</dbReference>
<feature type="compositionally biased region" description="Basic and acidic residues" evidence="1">
    <location>
        <begin position="445"/>
        <end position="455"/>
    </location>
</feature>
<dbReference type="GO" id="GO:0030276">
    <property type="term" value="F:clathrin binding"/>
    <property type="evidence" value="ECO:0007669"/>
    <property type="project" value="TreeGrafter"/>
</dbReference>
<dbReference type="SMART" id="SM00165">
    <property type="entry name" value="UBA"/>
    <property type="match status" value="1"/>
</dbReference>
<sequence length="932" mass="100457">MDDLTGLSWNSAPAAAATNAPPASSISSSAFSTLRPTPPLSGRSTPLLGTSGLKAPSKPSTPANDSFAGLVSFSSGTQGKNLSLLEQQKQLAAQKAQQEAERRAKLEAQYGGSNTQFWDSLEKGGTGQSRASGVSGNLNGPSAPVWHPPSTSQKSVEEDEEDILAAFNASAPVDASTHFPIPSSSSPPQRAPSTQLSKSNTQSQPTTLMFDDDDDTFGLSQLKSKPAPQTTVSQNTDDDDVLGLLAKPISQFAQPRQARTPTPPEPSRSASPPRPISAVDKAIAELVDMGFPIENAREALSATESGRDVQAAVGLLLSQAHAESQQKAKGRRSEPARDRHIDDRVEGPVDEARRGRRDPGVPTWMRDQERSSSARDRTSNRSPATREKDAAKLASEFGNNLFKSANSLWKTGTKKVHQAVQEFNAHPDSSQPRWMRETMTASETHSAEYRGRDSKAAQQPIQSSSASKQQAPDITDEALLLEIQRPESKRPQRPNHTQALDVRPESFRDPSPGASQRLPPRSASGFQQQQTKRAPQDPRGRLSRFDVESQASQAYISPARRRKPATPSPTPASEPDLLEGPKPAIRQTRTVGTSPLPQSRPSQSSTPLPVRPKAPPRSIPPVSGSTLTSSHQYRQKGSEAYKVGDYAAAHAAYCNALSGLPDKHPLTILLLSNRAFTFLKIGEPKSAIIDADTAIAIIGPSKGESEKIELGPGEPMKGMREIFGKVLMRKAEALEQLERWEDATKVWREAVESGHGGSTSIQGRNRCEKAAGISQPTAIPVSSSRPALAKRPIQAVAKVSRPTAVASAKSNDAVNRLRAANEAADRADNEKFALSDAVDARLTAWKGGKQDNLRALLASLDKVLWPEARWKKISMAELVLPNKVKIQYMKGIAKVHPDKISVNETTEHKMIAGAVFSTLNEAWDKFKAENGL</sequence>
<feature type="compositionally biased region" description="Polar residues" evidence="1">
    <location>
        <begin position="218"/>
        <end position="235"/>
    </location>
</feature>
<feature type="region of interest" description="Disordered" evidence="1">
    <location>
        <begin position="1"/>
        <end position="72"/>
    </location>
</feature>
<dbReference type="SUPFAM" id="SSF46934">
    <property type="entry name" value="UBA-like"/>
    <property type="match status" value="1"/>
</dbReference>
<gene>
    <name evidence="3" type="ORF">AJ80_07694</name>
</gene>
<organism evidence="3 4">
    <name type="scientific">Polytolypa hystricis (strain UAMH7299)</name>
    <dbReference type="NCBI Taxonomy" id="1447883"/>
    <lineage>
        <taxon>Eukaryota</taxon>
        <taxon>Fungi</taxon>
        <taxon>Dikarya</taxon>
        <taxon>Ascomycota</taxon>
        <taxon>Pezizomycotina</taxon>
        <taxon>Eurotiomycetes</taxon>
        <taxon>Eurotiomycetidae</taxon>
        <taxon>Onygenales</taxon>
        <taxon>Onygenales incertae sedis</taxon>
        <taxon>Polytolypa</taxon>
    </lineage>
</organism>
<proteinExistence type="predicted"/>
<feature type="compositionally biased region" description="Polar residues" evidence="1">
    <location>
        <begin position="623"/>
        <end position="632"/>
    </location>
</feature>
<dbReference type="EMBL" id="PDNA01000153">
    <property type="protein sequence ID" value="PGH09419.1"/>
    <property type="molecule type" value="Genomic_DNA"/>
</dbReference>
<feature type="compositionally biased region" description="Pro residues" evidence="1">
    <location>
        <begin position="609"/>
        <end position="619"/>
    </location>
</feature>
<dbReference type="GO" id="GO:0031982">
    <property type="term" value="C:vesicle"/>
    <property type="evidence" value="ECO:0007669"/>
    <property type="project" value="TreeGrafter"/>
</dbReference>
<dbReference type="OrthoDB" id="1717591at2759"/>
<keyword evidence="4" id="KW-1185">Reference proteome</keyword>
<dbReference type="AlphaFoldDB" id="A0A2B7XKF5"/>
<feature type="compositionally biased region" description="Polar residues" evidence="1">
    <location>
        <begin position="128"/>
        <end position="140"/>
    </location>
</feature>
<feature type="compositionally biased region" description="Basic and acidic residues" evidence="1">
    <location>
        <begin position="331"/>
        <end position="359"/>
    </location>
</feature>
<feature type="region of interest" description="Disordered" evidence="1">
    <location>
        <begin position="320"/>
        <end position="392"/>
    </location>
</feature>
<dbReference type="PANTHER" id="PTHR23172:SF19">
    <property type="entry name" value="J DOMAIN-CONTAINING PROTEIN"/>
    <property type="match status" value="1"/>
</dbReference>
<evidence type="ECO:0000313" key="4">
    <source>
        <dbReference type="Proteomes" id="UP000224634"/>
    </source>
</evidence>
<feature type="compositionally biased region" description="Basic and acidic residues" evidence="1">
    <location>
        <begin position="366"/>
        <end position="391"/>
    </location>
</feature>
<accession>A0A2B7XKF5</accession>
<dbReference type="Gene3D" id="1.10.8.10">
    <property type="entry name" value="DNA helicase RuvA subunit, C-terminal domain"/>
    <property type="match status" value="1"/>
</dbReference>
<dbReference type="Gene3D" id="1.10.287.110">
    <property type="entry name" value="DnaJ domain"/>
    <property type="match status" value="1"/>
</dbReference>
<evidence type="ECO:0000313" key="3">
    <source>
        <dbReference type="EMBL" id="PGH09419.1"/>
    </source>
</evidence>
<feature type="compositionally biased region" description="Low complexity" evidence="1">
    <location>
        <begin position="456"/>
        <end position="472"/>
    </location>
</feature>
<dbReference type="InterPro" id="IPR011990">
    <property type="entry name" value="TPR-like_helical_dom_sf"/>
</dbReference>
<dbReference type="SUPFAM" id="SSF48452">
    <property type="entry name" value="TPR-like"/>
    <property type="match status" value="1"/>
</dbReference>
<dbReference type="STRING" id="1447883.A0A2B7XKF5"/>
<feature type="compositionally biased region" description="Low complexity" evidence="1">
    <location>
        <begin position="593"/>
        <end position="608"/>
    </location>
</feature>
<dbReference type="SUPFAM" id="SSF46565">
    <property type="entry name" value="Chaperone J-domain"/>
    <property type="match status" value="1"/>
</dbReference>
<dbReference type="GO" id="GO:0072318">
    <property type="term" value="P:clathrin coat disassembly"/>
    <property type="evidence" value="ECO:0007669"/>
    <property type="project" value="TreeGrafter"/>
</dbReference>
<dbReference type="GO" id="GO:0072583">
    <property type="term" value="P:clathrin-dependent endocytosis"/>
    <property type="evidence" value="ECO:0007669"/>
    <property type="project" value="TreeGrafter"/>
</dbReference>
<dbReference type="Gene3D" id="1.25.40.10">
    <property type="entry name" value="Tetratricopeptide repeat domain"/>
    <property type="match status" value="1"/>
</dbReference>
<feature type="compositionally biased region" description="Polar residues" evidence="1">
    <location>
        <begin position="194"/>
        <end position="207"/>
    </location>
</feature>
<feature type="compositionally biased region" description="Low complexity" evidence="1">
    <location>
        <begin position="8"/>
        <end position="32"/>
    </location>
</feature>
<dbReference type="InterPro" id="IPR036869">
    <property type="entry name" value="J_dom_sf"/>
</dbReference>
<dbReference type="InterPro" id="IPR015940">
    <property type="entry name" value="UBA"/>
</dbReference>
<feature type="domain" description="UBA" evidence="2">
    <location>
        <begin position="277"/>
        <end position="319"/>
    </location>
</feature>
<comment type="caution">
    <text evidence="3">The sequence shown here is derived from an EMBL/GenBank/DDBJ whole genome shotgun (WGS) entry which is preliminary data.</text>
</comment>
<feature type="region of interest" description="Disordered" evidence="1">
    <location>
        <begin position="93"/>
        <end position="279"/>
    </location>
</feature>
<dbReference type="CDD" id="cd14270">
    <property type="entry name" value="UBA"/>
    <property type="match status" value="1"/>
</dbReference>
<dbReference type="FunFam" id="1.10.287.110:FF:000002">
    <property type="entry name" value="putative tyrosine-protein phosphatase auxilin isoform X2"/>
    <property type="match status" value="1"/>
</dbReference>